<dbReference type="GO" id="GO:0001716">
    <property type="term" value="F:L-amino-acid oxidase activity"/>
    <property type="evidence" value="ECO:0007669"/>
    <property type="project" value="UniProtKB-EC"/>
</dbReference>
<evidence type="ECO:0000313" key="3">
    <source>
        <dbReference type="EMBL" id="CUR56104.1"/>
    </source>
</evidence>
<evidence type="ECO:0000256" key="1">
    <source>
        <dbReference type="ARBA" id="ARBA00005995"/>
    </source>
</evidence>
<dbReference type="Gene3D" id="3.50.50.60">
    <property type="entry name" value="FAD/NAD(P)-binding domain"/>
    <property type="match status" value="2"/>
</dbReference>
<reference evidence="3" key="1">
    <citation type="submission" date="2015-08" db="EMBL/GenBank/DDBJ databases">
        <authorList>
            <person name="Babu N.S."/>
            <person name="Beckwith C.J."/>
            <person name="Beseler K.G."/>
            <person name="Brison A."/>
            <person name="Carone J.V."/>
            <person name="Caskin T.P."/>
            <person name="Diamond M."/>
            <person name="Durham M.E."/>
            <person name="Foxe J.M."/>
            <person name="Go M."/>
            <person name="Henderson B.A."/>
            <person name="Jones I.B."/>
            <person name="McGettigan J.A."/>
            <person name="Micheletti S.J."/>
            <person name="Nasrallah M.E."/>
            <person name="Ortiz D."/>
            <person name="Piller C.R."/>
            <person name="Privatt S.R."/>
            <person name="Schneider S.L."/>
            <person name="Sharp S."/>
            <person name="Smith T.C."/>
            <person name="Stanton J.D."/>
            <person name="Ullery H.E."/>
            <person name="Wilson R.J."/>
            <person name="Serrano M.G."/>
            <person name="Buck G."/>
            <person name="Lee V."/>
            <person name="Wang Y."/>
            <person name="Carvalho R."/>
            <person name="Voegtly L."/>
            <person name="Shi R."/>
            <person name="Duckworth R."/>
            <person name="Johnson A."/>
            <person name="Loviza R."/>
            <person name="Walstead R."/>
            <person name="Shah Z."/>
            <person name="Kiflezghi M."/>
            <person name="Wade K."/>
            <person name="Ball S.L."/>
            <person name="Bradley K.W."/>
            <person name="Asai D.J."/>
            <person name="Bowman C.A."/>
            <person name="Russell D.A."/>
            <person name="Pope W.H."/>
            <person name="Jacobs-Sera D."/>
            <person name="Hendrix R.W."/>
            <person name="Hatfull G.F."/>
        </authorList>
    </citation>
    <scope>NUCLEOTIDE SEQUENCE</scope>
</reference>
<proteinExistence type="inferred from homology"/>
<sequence>MDAEIYDALVVGAGFAGLTAARDLAKEGKRVVILEARDRIGGRAWYRPFADTDFSVELGGNWLDRGGNVALMAEVEHYGVELDQSPVAEHRVSLLDGVLSDAACPITSEDEVALDRVVQDVRRQSGRIDLELPLDQQDLADLDVPLDAYLDGFELSVTLRELMGGWIRENTGCHESQVSALHLMTWIPNLQGDVLALGRTPTHRFAAGSIDLLQRILDDSAAELRLSTPVTSVTQSGEHVEVRTSGGEVVRARGAVIALPLNCLSDVTFEPPLSAEKAAGAKIGQSGAAKKLWALVANLPPKVLGVGDHDAPIDVFFTDYPVDETGLGGDLVVGFSTQERSLNILDRDEMEQAFRCYVPEASVLKVDGHDWLSDPYSKGTWCTPPAGLLTTYATALEATEGRLVFAGSDIAHAFRGWFEGAIRTGALAASRLSAILAEG</sequence>
<keyword evidence="3" id="KW-0560">Oxidoreductase</keyword>
<dbReference type="PANTHER" id="PTHR43563:SF1">
    <property type="entry name" value="AMINE OXIDASE [FLAVIN-CONTAINING] B"/>
    <property type="match status" value="1"/>
</dbReference>
<dbReference type="InterPro" id="IPR036188">
    <property type="entry name" value="FAD/NAD-bd_sf"/>
</dbReference>
<dbReference type="PANTHER" id="PTHR43563">
    <property type="entry name" value="AMINE OXIDASE"/>
    <property type="match status" value="1"/>
</dbReference>
<comment type="similarity">
    <text evidence="1">Belongs to the flavin monoamine oxidase family.</text>
</comment>
<dbReference type="Gene3D" id="3.90.660.10">
    <property type="match status" value="2"/>
</dbReference>
<dbReference type="EC" id="1.4.3.2" evidence="3"/>
<gene>
    <name evidence="3" type="ORF">NOCA2310160</name>
</gene>
<protein>
    <submittedName>
        <fullName evidence="3">Putative L-amino-acid oxidase</fullName>
        <ecNumber evidence="3">1.4.3.2</ecNumber>
    </submittedName>
</protein>
<dbReference type="AlphaFoldDB" id="A0A2P2C288"/>
<dbReference type="Pfam" id="PF01593">
    <property type="entry name" value="Amino_oxidase"/>
    <property type="match status" value="1"/>
</dbReference>
<name>A0A2P2C288_9ZZZZ</name>
<dbReference type="InterPro" id="IPR002937">
    <property type="entry name" value="Amino_oxidase"/>
</dbReference>
<accession>A0A2P2C288</accession>
<feature type="domain" description="Amine oxidase" evidence="2">
    <location>
        <begin position="15"/>
        <end position="432"/>
    </location>
</feature>
<organism evidence="3">
    <name type="scientific">metagenome</name>
    <dbReference type="NCBI Taxonomy" id="256318"/>
    <lineage>
        <taxon>unclassified sequences</taxon>
        <taxon>metagenomes</taxon>
    </lineage>
</organism>
<dbReference type="EMBL" id="CZKA01000025">
    <property type="protein sequence ID" value="CUR56104.1"/>
    <property type="molecule type" value="Genomic_DNA"/>
</dbReference>
<dbReference type="SUPFAM" id="SSF51905">
    <property type="entry name" value="FAD/NAD(P)-binding domain"/>
    <property type="match status" value="1"/>
</dbReference>
<dbReference type="InterPro" id="IPR050703">
    <property type="entry name" value="Flavin_MAO"/>
</dbReference>
<evidence type="ECO:0000259" key="2">
    <source>
        <dbReference type="Pfam" id="PF01593"/>
    </source>
</evidence>